<proteinExistence type="predicted"/>
<dbReference type="KEGG" id="pgin:FRZ67_18995"/>
<gene>
    <name evidence="1" type="ORF">FRZ67_18995</name>
</gene>
<dbReference type="InterPro" id="IPR018534">
    <property type="entry name" value="Tet_reg_excision_RteC"/>
</dbReference>
<sequence length="211" mass="24173">MHHQLTESLASVERDGGNIIETSRKANELTAQALAQLRSHEVAHVFASTAEEITFFKEWKPAIEHWQLYYQELLEMALDCVMPGIWEATVLQEKLVQVRNYFTANTFLVKYYRSGDTYLDDKLFVRSTDQSFPPQGDTLLHAVCDRFVALLLAYEKLHGFIHHALQRLSTGPAPVDKFEKKFKWTDSKAALIELLYALQRKGSINNGQAEL</sequence>
<accession>A0A5B8VE67</accession>
<protein>
    <submittedName>
        <fullName evidence="1">Uncharacterized protein</fullName>
    </submittedName>
</protein>
<dbReference type="Proteomes" id="UP000321533">
    <property type="component" value="Chromosome"/>
</dbReference>
<evidence type="ECO:0000313" key="1">
    <source>
        <dbReference type="EMBL" id="QEC69291.1"/>
    </source>
</evidence>
<dbReference type="EMBL" id="CP042435">
    <property type="protein sequence ID" value="QEC69291.1"/>
    <property type="molecule type" value="Genomic_DNA"/>
</dbReference>
<organism evidence="1 2">
    <name type="scientific">Panacibacter ginsenosidivorans</name>
    <dbReference type="NCBI Taxonomy" id="1813871"/>
    <lineage>
        <taxon>Bacteria</taxon>
        <taxon>Pseudomonadati</taxon>
        <taxon>Bacteroidota</taxon>
        <taxon>Chitinophagia</taxon>
        <taxon>Chitinophagales</taxon>
        <taxon>Chitinophagaceae</taxon>
        <taxon>Panacibacter</taxon>
    </lineage>
</organism>
<dbReference type="OrthoDB" id="790983at2"/>
<dbReference type="AlphaFoldDB" id="A0A5B8VE67"/>
<evidence type="ECO:0000313" key="2">
    <source>
        <dbReference type="Proteomes" id="UP000321533"/>
    </source>
</evidence>
<dbReference type="RefSeq" id="WP_147192168.1">
    <property type="nucleotide sequence ID" value="NZ_CP042435.1"/>
</dbReference>
<name>A0A5B8VE67_9BACT</name>
<reference evidence="1 2" key="1">
    <citation type="journal article" date="2016" name="Int. J. Syst. Evol. Microbiol.">
        <title>Panacibacter ginsenosidivorans gen. nov., sp. nov., with ginsenoside converting activity isolated from soil of a ginseng field.</title>
        <authorList>
            <person name="Siddiqi M.Z."/>
            <person name="Muhammad Shafi S."/>
            <person name="Choi K.D."/>
            <person name="Im W.T."/>
        </authorList>
    </citation>
    <scope>NUCLEOTIDE SEQUENCE [LARGE SCALE GENOMIC DNA]</scope>
    <source>
        <strain evidence="1 2">Gsoil1550</strain>
    </source>
</reference>
<keyword evidence="2" id="KW-1185">Reference proteome</keyword>
<dbReference type="Pfam" id="PF09357">
    <property type="entry name" value="RteC"/>
    <property type="match status" value="1"/>
</dbReference>